<protein>
    <submittedName>
        <fullName evidence="1">Uncharacterized protein</fullName>
    </submittedName>
</protein>
<gene>
    <name evidence="1" type="ORF">MILVUS5_LOCUS21733</name>
</gene>
<evidence type="ECO:0000313" key="1">
    <source>
        <dbReference type="EMBL" id="CAJ2654628.1"/>
    </source>
</evidence>
<reference evidence="1" key="1">
    <citation type="submission" date="2023-10" db="EMBL/GenBank/DDBJ databases">
        <authorList>
            <person name="Rodriguez Cubillos JULIANA M."/>
            <person name="De Vega J."/>
        </authorList>
    </citation>
    <scope>NUCLEOTIDE SEQUENCE</scope>
</reference>
<sequence>MLLAGDQNPRDFSVSAIKISAPLDFKGIKQISVIGWGSQGLTQAQNLMDSLVEAKSDIVVKVGLRKGSNSFAEALDTGFSEERF</sequence>
<comment type="caution">
    <text evidence="1">The sequence shown here is derived from an EMBL/GenBank/DDBJ whole genome shotgun (WGS) entry which is preliminary data.</text>
</comment>
<name>A0ACB0KDQ8_TRIPR</name>
<dbReference type="EMBL" id="CASHSV030000206">
    <property type="protein sequence ID" value="CAJ2654628.1"/>
    <property type="molecule type" value="Genomic_DNA"/>
</dbReference>
<keyword evidence="2" id="KW-1185">Reference proteome</keyword>
<evidence type="ECO:0000313" key="2">
    <source>
        <dbReference type="Proteomes" id="UP001177021"/>
    </source>
</evidence>
<organism evidence="1 2">
    <name type="scientific">Trifolium pratense</name>
    <name type="common">Red clover</name>
    <dbReference type="NCBI Taxonomy" id="57577"/>
    <lineage>
        <taxon>Eukaryota</taxon>
        <taxon>Viridiplantae</taxon>
        <taxon>Streptophyta</taxon>
        <taxon>Embryophyta</taxon>
        <taxon>Tracheophyta</taxon>
        <taxon>Spermatophyta</taxon>
        <taxon>Magnoliopsida</taxon>
        <taxon>eudicotyledons</taxon>
        <taxon>Gunneridae</taxon>
        <taxon>Pentapetalae</taxon>
        <taxon>rosids</taxon>
        <taxon>fabids</taxon>
        <taxon>Fabales</taxon>
        <taxon>Fabaceae</taxon>
        <taxon>Papilionoideae</taxon>
        <taxon>50 kb inversion clade</taxon>
        <taxon>NPAAA clade</taxon>
        <taxon>Hologalegina</taxon>
        <taxon>IRL clade</taxon>
        <taxon>Trifolieae</taxon>
        <taxon>Trifolium</taxon>
    </lineage>
</organism>
<accession>A0ACB0KDQ8</accession>
<proteinExistence type="predicted"/>
<dbReference type="Proteomes" id="UP001177021">
    <property type="component" value="Unassembled WGS sequence"/>
</dbReference>